<dbReference type="GO" id="GO:0007264">
    <property type="term" value="P:small GTPase-mediated signal transduction"/>
    <property type="evidence" value="ECO:0007669"/>
    <property type="project" value="InterPro"/>
</dbReference>
<organism evidence="8 9">
    <name type="scientific">Tropilaelaps mercedesae</name>
    <dbReference type="NCBI Taxonomy" id="418985"/>
    <lineage>
        <taxon>Eukaryota</taxon>
        <taxon>Metazoa</taxon>
        <taxon>Ecdysozoa</taxon>
        <taxon>Arthropoda</taxon>
        <taxon>Chelicerata</taxon>
        <taxon>Arachnida</taxon>
        <taxon>Acari</taxon>
        <taxon>Parasitiformes</taxon>
        <taxon>Mesostigmata</taxon>
        <taxon>Gamasina</taxon>
        <taxon>Dermanyssoidea</taxon>
        <taxon>Laelapidae</taxon>
        <taxon>Tropilaelaps</taxon>
    </lineage>
</organism>
<dbReference type="InterPro" id="IPR046770">
    <property type="entry name" value="DOCKER_Lobe_B"/>
</dbReference>
<sequence length="2258" mass="253105">IRPHLSEPLDYETFVIKNRTILHNDPQREMLLFPPDDVSRGVIPRSIRTTMATVPPAVASAMHGDRDRQDKISVSHDRQLPLFVRQCLQTYAADWVRVHYKYAKYGATHKELVERPTDLHEHIYEVDADTEVKDANSRSEESAVIKEDWILKGPESGTDSLLALATKSFKKRYMVLKRGVDGTHIVEFYKDDKKIDSKGTLCMDFCTKVIRNARRSNKYCFELAMSEGRSCVLASESAQEQDGWIGLMTAILTSNKNALEAKKSSSTVTSPEESPPPSLNGSLNGYSLKSLEHSKNPDLVKYSRESEYTIAHARKQNRQNIFAIYPDLGTTDSALQVSEYDRPAKPFEEQKDTRLHIRCDEIKFKLQAPLEERGQLCQVEPYITTMAIYDVRRMRKVSEDFRFDVNHPYIRNMLPKTRKNSTSGSSHSTNNNAEEATVAMAAVQALGFKDLGEEWLAFPRQAIFSVQHTEPELYLVVRIEKVLQGSISQASENYIRVTADGDGRQGSKTQKSVRQCCQHLGHYRMPFAWTSRAIFTKFTGDLDEHNDFGPIYRQEATKLSDEDLLKMLSELRKPDKAKHMTTIPGYVKTSIRIVRPDEHIVNSLTSALIPVKPFPIPPEEEPTLEVQQFPTDTPSDAHPFCTYLNHLYIYPKSLKYDGQKSFAKARNLTCCVELRDNDSETASALRCVYGRPGEPLFTSRAFTAVTHHNQNPDFYEEVKIALPLLIHEKHHLLFTFYHISCDTSKAGKKVKGQENPAVESVVGYSWLPLLVKDRINVSSTEHSLMVSANLPDGYLSCKPLGFGKGLAGPDLRPVDNGKEIYRVQLRMVSTVQSKDPFLHNFFVHCSKVLENKAASMVDIVKEQAYAESDLGREITKLIKPRVEYTLLTVFIGPSPSWATVRLQALHAVDGHTLVCFLPTIINQLFRLLVSTGLEEVSLNTVKVLIHVVTTVFEAGKVDALHSYVQYAFTIDSDQPYSNGSQNGNAKGASVGSTGQTVHQELCRALCKLFAQADLDFLVINKFLQHSWFFFQVMAKSMALFLLKTERIKMQRQERFPKGFEEQVLQLVQALGAHIFKKCKENKEPRDRMDARRANMALAHLLKKCLSLMNRGFAFRLVSLFLDRFSPQDEMDLHAIKFEFLEIICSHEHFVALNLPSLRGHLTRGHSKNSKGTVSPMPFVAEEEVSLPSPDFESEYQLTEEFCQAHYLVGVLLVELRAALSEVLKVRQMAIKVLCNLLAKHAFDDRYQGSSQQMRIASLYLPVISLLLENINRLQQPQAAFDGAPTATAGSCAPSTTASSVFASITTMDSLSMGSSLCSSAASRRTSQILSDAGSCASSTVTLAAGGANGSENSSPEHSKRNTLVLSAQERASLRDSNYLSIIAGQASLPPFSNGLSAMSSGSQTSLESTASAQTTSESNTLRGSGSPTHSLTAHGPGGTGGAGHVRSPSMPFASALGVVRYDKFDANEVKDLLVSFLYIVKHLHEEVLIGWWQTCPDSELLDFFHLFELCLHQFKYQGKKQHRSRASATAHLKSMTLPARTQPPNFQRHSAYGKPGSAGTHWTSDEGTGMYRALLEANMATEVGLITLDVLGLFCGNCKKSLLCNEGDNPLMRRIFDIYLSFLQVGQSETLLKHVFAALRGFVNKFPQALFAGSALLCGRLCFELLRCCNSKLSSVRMEACALLYLLMRANFEYTSRKAITRVHLQLIVSVSRLLGDITNLNSARFQDSLSIINNYAAADKAMQHTIFPNQVKDLTKKVRTVLMATTAMKEHENDPEMLLDLQLRLANSYSATPALRRTWLEAMSRQHERNCNLTEAAYCLIHVAALEAEFLKHQGIFPQGCHAFKDISPNVVRDESNLKEDTGTHDFPYSEESLVERLEQCASALYQAERYELMSKVFMVCIPYYERHKNYESLAQCYKTLHASCQKIIEVETSGKRLLGTYYRVMFFGEAFFGEEDQKEYIYKEPKVTSLPEISERLRHLFVEKFGSSDVKVSELDPKCAYIQVTHVTPYFGERSADVEMSDFERHHNVDEFMFETPFTLAGGKARGEPHEQCKRRTILTTEYCFPYVKKRILVRGRKSFDLSPIEVAVDEMRTRVIELDQVIAKKPSDVKKLQLKLQGSISVQVNAGPLAYARAFLSPSAVVNQPSSEVEKLRETFDRFLASCQAALELNGKLISSDQLEYHQQLKRNHANVARQLVDIQQHGDNIQKPTAGGVTADMRECETSSSNGSSISSSSKRLSSEVLHFISGTPGSSTA</sequence>
<dbReference type="Pfam" id="PF06920">
    <property type="entry name" value="DHR-2_Lobe_A"/>
    <property type="match status" value="1"/>
</dbReference>
<comment type="similarity">
    <text evidence="3">Belongs to the DOCK family.</text>
</comment>
<evidence type="ECO:0000256" key="1">
    <source>
        <dbReference type="ARBA" id="ARBA00022553"/>
    </source>
</evidence>
<proteinExistence type="inferred from homology"/>
<dbReference type="InterPro" id="IPR027357">
    <property type="entry name" value="DOCKER_dom"/>
</dbReference>
<dbReference type="InParanoid" id="A0A1V9XUA4"/>
<dbReference type="InterPro" id="IPR021816">
    <property type="entry name" value="DOCK_C/D_N"/>
</dbReference>
<dbReference type="InterPro" id="IPR046773">
    <property type="entry name" value="DOCKER_Lobe_C"/>
</dbReference>
<dbReference type="PROSITE" id="PS50003">
    <property type="entry name" value="PH_DOMAIN"/>
    <property type="match status" value="1"/>
</dbReference>
<dbReference type="Gene3D" id="1.20.58.740">
    <property type="match status" value="1"/>
</dbReference>
<feature type="compositionally biased region" description="Low complexity" evidence="4">
    <location>
        <begin position="1402"/>
        <end position="1418"/>
    </location>
</feature>
<dbReference type="PROSITE" id="PS51651">
    <property type="entry name" value="DOCKER"/>
    <property type="match status" value="1"/>
</dbReference>
<dbReference type="InterPro" id="IPR027007">
    <property type="entry name" value="C2_DOCK-type_domain"/>
</dbReference>
<keyword evidence="1" id="KW-0597">Phosphoprotein</keyword>
<dbReference type="PROSITE" id="PS51650">
    <property type="entry name" value="C2_DOCK"/>
    <property type="match status" value="1"/>
</dbReference>
<feature type="compositionally biased region" description="Polar residues" evidence="4">
    <location>
        <begin position="1419"/>
        <end position="1431"/>
    </location>
</feature>
<dbReference type="GO" id="GO:0005085">
    <property type="term" value="F:guanyl-nucleotide exchange factor activity"/>
    <property type="evidence" value="ECO:0007669"/>
    <property type="project" value="UniProtKB-KW"/>
</dbReference>
<accession>A0A1V9XUA4</accession>
<dbReference type="InterPro" id="IPR035892">
    <property type="entry name" value="C2_domain_sf"/>
</dbReference>
<evidence type="ECO:0000313" key="8">
    <source>
        <dbReference type="EMBL" id="OQR77077.1"/>
    </source>
</evidence>
<dbReference type="InterPro" id="IPR043161">
    <property type="entry name" value="DOCK_C_lobe_A"/>
</dbReference>
<dbReference type="Gene3D" id="2.30.29.30">
    <property type="entry name" value="Pleckstrin-homology domain (PH domain)/Phosphotyrosine-binding domain (PTB)"/>
    <property type="match status" value="1"/>
</dbReference>
<dbReference type="SUPFAM" id="SSF50729">
    <property type="entry name" value="PH domain-like"/>
    <property type="match status" value="1"/>
</dbReference>
<dbReference type="STRING" id="418985.A0A1V9XUA4"/>
<gene>
    <name evidence="8" type="ORF">BIW11_07346</name>
</gene>
<dbReference type="Gene3D" id="1.25.40.410">
    <property type="match status" value="1"/>
</dbReference>
<dbReference type="CDD" id="cd13267">
    <property type="entry name" value="PH_DOCK-D"/>
    <property type="match status" value="1"/>
</dbReference>
<dbReference type="EMBL" id="MNPL01003972">
    <property type="protein sequence ID" value="OQR77077.1"/>
    <property type="molecule type" value="Genomic_DNA"/>
</dbReference>
<feature type="region of interest" description="Disordered" evidence="4">
    <location>
        <begin position="262"/>
        <end position="287"/>
    </location>
</feature>
<evidence type="ECO:0000259" key="6">
    <source>
        <dbReference type="PROSITE" id="PS51650"/>
    </source>
</evidence>
<dbReference type="InterPro" id="IPR037809">
    <property type="entry name" value="C2_Dock-D"/>
</dbReference>
<evidence type="ECO:0000256" key="3">
    <source>
        <dbReference type="PROSITE-ProRule" id="PRU00983"/>
    </source>
</evidence>
<dbReference type="Proteomes" id="UP000192247">
    <property type="component" value="Unassembled WGS sequence"/>
</dbReference>
<feature type="region of interest" description="Disordered" evidence="4">
    <location>
        <begin position="1397"/>
        <end position="1446"/>
    </location>
</feature>
<dbReference type="CDD" id="cd08697">
    <property type="entry name" value="C2_Dock-D"/>
    <property type="match status" value="1"/>
</dbReference>
<dbReference type="InterPro" id="IPR001849">
    <property type="entry name" value="PH_domain"/>
</dbReference>
<dbReference type="Pfam" id="PF20421">
    <property type="entry name" value="DHR-2_Lobe_C"/>
    <property type="match status" value="1"/>
</dbReference>
<feature type="compositionally biased region" description="Low complexity" evidence="4">
    <location>
        <begin position="2227"/>
        <end position="2240"/>
    </location>
</feature>
<evidence type="ECO:0000259" key="5">
    <source>
        <dbReference type="PROSITE" id="PS50003"/>
    </source>
</evidence>
<dbReference type="OrthoDB" id="47328at2759"/>
<dbReference type="Pfam" id="PF20422">
    <property type="entry name" value="DHR-2_Lobe_B"/>
    <property type="match status" value="1"/>
</dbReference>
<keyword evidence="9" id="KW-1185">Reference proteome</keyword>
<evidence type="ECO:0000256" key="4">
    <source>
        <dbReference type="SAM" id="MobiDB-lite"/>
    </source>
</evidence>
<dbReference type="InterPro" id="IPR046769">
    <property type="entry name" value="DOCKER_Lobe_A"/>
</dbReference>
<dbReference type="Pfam" id="PF14429">
    <property type="entry name" value="DOCK-C2"/>
    <property type="match status" value="1"/>
</dbReference>
<evidence type="ECO:0000313" key="9">
    <source>
        <dbReference type="Proteomes" id="UP000192247"/>
    </source>
</evidence>
<reference evidence="8 9" key="1">
    <citation type="journal article" date="2017" name="Gigascience">
        <title>Draft genome of the honey bee ectoparasitic mite, Tropilaelaps mercedesae, is shaped by the parasitic life history.</title>
        <authorList>
            <person name="Dong X."/>
            <person name="Armstrong S.D."/>
            <person name="Xia D."/>
            <person name="Makepeace B.L."/>
            <person name="Darby A.C."/>
            <person name="Kadowaki T."/>
        </authorList>
    </citation>
    <scope>NUCLEOTIDE SEQUENCE [LARGE SCALE GENOMIC DNA]</scope>
    <source>
        <strain evidence="8">Wuxi-XJTLU</strain>
    </source>
</reference>
<feature type="domain" description="DOCKER" evidence="7">
    <location>
        <begin position="1788"/>
        <end position="2208"/>
    </location>
</feature>
<keyword evidence="2" id="KW-0344">Guanine-nucleotide releasing factor</keyword>
<dbReference type="Gene3D" id="2.60.40.150">
    <property type="entry name" value="C2 domain"/>
    <property type="match status" value="1"/>
</dbReference>
<dbReference type="Pfam" id="PF00169">
    <property type="entry name" value="PH"/>
    <property type="match status" value="1"/>
</dbReference>
<evidence type="ECO:0000256" key="2">
    <source>
        <dbReference type="ARBA" id="ARBA00022658"/>
    </source>
</evidence>
<feature type="domain" description="PH" evidence="5">
    <location>
        <begin position="143"/>
        <end position="253"/>
    </location>
</feature>
<feature type="domain" description="C2 DOCK-type" evidence="6">
    <location>
        <begin position="644"/>
        <end position="828"/>
    </location>
</feature>
<dbReference type="InterPro" id="IPR016024">
    <property type="entry name" value="ARM-type_fold"/>
</dbReference>
<dbReference type="InterPro" id="IPR043162">
    <property type="entry name" value="DOCK_C_lobe_C"/>
</dbReference>
<dbReference type="FunCoup" id="A0A1V9XUA4">
    <property type="interactions" value="219"/>
</dbReference>
<dbReference type="InterPro" id="IPR011993">
    <property type="entry name" value="PH-like_dom_sf"/>
</dbReference>
<dbReference type="PANTHER" id="PTHR23317">
    <property type="entry name" value="DEDICATOR OF CYTOKINESIS DOCK"/>
    <property type="match status" value="1"/>
</dbReference>
<dbReference type="PANTHER" id="PTHR23317:SF26">
    <property type="entry name" value="ZIZIMIN, ISOFORM K"/>
    <property type="match status" value="1"/>
</dbReference>
<evidence type="ECO:0000259" key="7">
    <source>
        <dbReference type="PROSITE" id="PS51651"/>
    </source>
</evidence>
<name>A0A1V9XUA4_9ACAR</name>
<dbReference type="InterPro" id="IPR026791">
    <property type="entry name" value="DOCK"/>
</dbReference>
<dbReference type="SUPFAM" id="SSF48371">
    <property type="entry name" value="ARM repeat"/>
    <property type="match status" value="1"/>
</dbReference>
<comment type="caution">
    <text evidence="8">The sequence shown here is derived from an EMBL/GenBank/DDBJ whole genome shotgun (WGS) entry which is preliminary data.</text>
</comment>
<dbReference type="SMART" id="SM00233">
    <property type="entry name" value="PH"/>
    <property type="match status" value="1"/>
</dbReference>
<feature type="region of interest" description="Disordered" evidence="4">
    <location>
        <begin position="2206"/>
        <end position="2258"/>
    </location>
</feature>
<feature type="non-terminal residue" evidence="8">
    <location>
        <position position="1"/>
    </location>
</feature>
<dbReference type="Pfam" id="PF11878">
    <property type="entry name" value="DOCK_C-D_N"/>
    <property type="match status" value="1"/>
</dbReference>
<protein>
    <submittedName>
        <fullName evidence="8">Dedicator of cytokinesis protein 11-like</fullName>
    </submittedName>
</protein>